<name>A0A6J5N4C8_9CAUD</name>
<gene>
    <name evidence="1" type="ORF">UFOVP304_26</name>
    <name evidence="2" type="ORF">UFOVP584_53</name>
</gene>
<proteinExistence type="predicted"/>
<evidence type="ECO:0000313" key="1">
    <source>
        <dbReference type="EMBL" id="CAB4136400.1"/>
    </source>
</evidence>
<dbReference type="EMBL" id="LR796322">
    <property type="protein sequence ID" value="CAB4136400.1"/>
    <property type="molecule type" value="Genomic_DNA"/>
</dbReference>
<dbReference type="PROSITE" id="PS51257">
    <property type="entry name" value="PROKAR_LIPOPROTEIN"/>
    <property type="match status" value="1"/>
</dbReference>
<dbReference type="EMBL" id="LR796554">
    <property type="protein sequence ID" value="CAB4152136.1"/>
    <property type="molecule type" value="Genomic_DNA"/>
</dbReference>
<evidence type="ECO:0008006" key="3">
    <source>
        <dbReference type="Google" id="ProtNLM"/>
    </source>
</evidence>
<evidence type="ECO:0000313" key="2">
    <source>
        <dbReference type="EMBL" id="CAB4152136.1"/>
    </source>
</evidence>
<sequence length="65" mass="7382">MKKLLLLLLFVLSSCSVEKDTCTCTAKYSLFNQNGYFHVENTEIDCKTKLPLKPYQPNAIFCGCN</sequence>
<organism evidence="2">
    <name type="scientific">uncultured Caudovirales phage</name>
    <dbReference type="NCBI Taxonomy" id="2100421"/>
    <lineage>
        <taxon>Viruses</taxon>
        <taxon>Duplodnaviria</taxon>
        <taxon>Heunggongvirae</taxon>
        <taxon>Uroviricota</taxon>
        <taxon>Caudoviricetes</taxon>
        <taxon>Peduoviridae</taxon>
        <taxon>Maltschvirus</taxon>
        <taxon>Maltschvirus maltsch</taxon>
    </lineage>
</organism>
<reference evidence="2" key="1">
    <citation type="submission" date="2020-04" db="EMBL/GenBank/DDBJ databases">
        <authorList>
            <person name="Chiriac C."/>
            <person name="Salcher M."/>
            <person name="Ghai R."/>
            <person name="Kavagutti S V."/>
        </authorList>
    </citation>
    <scope>NUCLEOTIDE SEQUENCE</scope>
</reference>
<accession>A0A6J5N4C8</accession>
<protein>
    <recommendedName>
        <fullName evidence="3">Lipoprotein</fullName>
    </recommendedName>
</protein>